<dbReference type="SMART" id="SM00220">
    <property type="entry name" value="S_TKc"/>
    <property type="match status" value="1"/>
</dbReference>
<dbReference type="Pfam" id="PF00069">
    <property type="entry name" value="Pkinase"/>
    <property type="match status" value="1"/>
</dbReference>
<dbReference type="PANTHER" id="PTHR48013">
    <property type="entry name" value="DUAL SPECIFICITY MITOGEN-ACTIVATED PROTEIN KINASE KINASE 5-RELATED"/>
    <property type="match status" value="1"/>
</dbReference>
<evidence type="ECO:0000313" key="13">
    <source>
        <dbReference type="Proteomes" id="UP001470230"/>
    </source>
</evidence>
<dbReference type="SUPFAM" id="SSF52058">
    <property type="entry name" value="L domain-like"/>
    <property type="match status" value="1"/>
</dbReference>
<protein>
    <recommendedName>
        <fullName evidence="6">mitogen-activated protein kinase kinase</fullName>
        <ecNumber evidence="6">2.7.12.2</ecNumber>
    </recommendedName>
</protein>
<evidence type="ECO:0000256" key="3">
    <source>
        <dbReference type="ARBA" id="ARBA00022777"/>
    </source>
</evidence>
<evidence type="ECO:0000256" key="7">
    <source>
        <dbReference type="ARBA" id="ARBA00049014"/>
    </source>
</evidence>
<dbReference type="InterPro" id="IPR000719">
    <property type="entry name" value="Prot_kinase_dom"/>
</dbReference>
<comment type="catalytic activity">
    <reaction evidence="7">
        <text>L-seryl-[protein] + ATP = O-phospho-L-seryl-[protein] + ADP + H(+)</text>
        <dbReference type="Rhea" id="RHEA:17989"/>
        <dbReference type="Rhea" id="RHEA-COMP:9863"/>
        <dbReference type="Rhea" id="RHEA-COMP:11604"/>
        <dbReference type="ChEBI" id="CHEBI:15378"/>
        <dbReference type="ChEBI" id="CHEBI:29999"/>
        <dbReference type="ChEBI" id="CHEBI:30616"/>
        <dbReference type="ChEBI" id="CHEBI:83421"/>
        <dbReference type="ChEBI" id="CHEBI:456216"/>
        <dbReference type="EC" id="2.7.12.2"/>
    </reaction>
</comment>
<dbReference type="InterPro" id="IPR026906">
    <property type="entry name" value="LRR_5"/>
</dbReference>
<dbReference type="Proteomes" id="UP001470230">
    <property type="component" value="Unassembled WGS sequence"/>
</dbReference>
<comment type="caution">
    <text evidence="12">The sequence shown here is derived from an EMBL/GenBank/DDBJ whole genome shotgun (WGS) entry which is preliminary data.</text>
</comment>
<evidence type="ECO:0000259" key="11">
    <source>
        <dbReference type="PROSITE" id="PS50011"/>
    </source>
</evidence>
<dbReference type="PROSITE" id="PS50011">
    <property type="entry name" value="PROTEIN_KINASE_DOM"/>
    <property type="match status" value="1"/>
</dbReference>
<comment type="catalytic activity">
    <reaction evidence="8">
        <text>L-threonyl-[protein] + ATP = O-phospho-L-threonyl-[protein] + ADP + H(+)</text>
        <dbReference type="Rhea" id="RHEA:46608"/>
        <dbReference type="Rhea" id="RHEA-COMP:11060"/>
        <dbReference type="Rhea" id="RHEA-COMP:11605"/>
        <dbReference type="ChEBI" id="CHEBI:15378"/>
        <dbReference type="ChEBI" id="CHEBI:30013"/>
        <dbReference type="ChEBI" id="CHEBI:30616"/>
        <dbReference type="ChEBI" id="CHEBI:61977"/>
        <dbReference type="ChEBI" id="CHEBI:456216"/>
        <dbReference type="EC" id="2.7.12.2"/>
    </reaction>
</comment>
<evidence type="ECO:0000256" key="1">
    <source>
        <dbReference type="ARBA" id="ARBA00022679"/>
    </source>
</evidence>
<dbReference type="CDD" id="cd14014">
    <property type="entry name" value="STKc_PknB_like"/>
    <property type="match status" value="1"/>
</dbReference>
<name>A0ABR2KQH2_9EUKA</name>
<dbReference type="SUPFAM" id="SSF56112">
    <property type="entry name" value="Protein kinase-like (PK-like)"/>
    <property type="match status" value="1"/>
</dbReference>
<keyword evidence="4" id="KW-0067">ATP-binding</keyword>
<dbReference type="PANTHER" id="PTHR48013:SF9">
    <property type="entry name" value="DUAL SPECIFICITY MITOGEN-ACTIVATED PROTEIN KINASE KINASE 5"/>
    <property type="match status" value="1"/>
</dbReference>
<dbReference type="EC" id="2.7.12.2" evidence="6"/>
<evidence type="ECO:0000256" key="8">
    <source>
        <dbReference type="ARBA" id="ARBA00049299"/>
    </source>
</evidence>
<evidence type="ECO:0000256" key="10">
    <source>
        <dbReference type="SAM" id="MobiDB-lite"/>
    </source>
</evidence>
<dbReference type="Gene3D" id="1.10.510.10">
    <property type="entry name" value="Transferase(Phosphotransferase) domain 1"/>
    <property type="match status" value="1"/>
</dbReference>
<gene>
    <name evidence="12" type="ORF">M9Y10_021797</name>
</gene>
<evidence type="ECO:0000313" key="12">
    <source>
        <dbReference type="EMBL" id="KAK8893380.1"/>
    </source>
</evidence>
<feature type="domain" description="Protein kinase" evidence="11">
    <location>
        <begin position="407"/>
        <end position="677"/>
    </location>
</feature>
<evidence type="ECO:0000256" key="4">
    <source>
        <dbReference type="ARBA" id="ARBA00022840"/>
    </source>
</evidence>
<comment type="catalytic activity">
    <reaction evidence="9">
        <text>L-tyrosyl-[protein] + ATP = O-phospho-L-tyrosyl-[protein] + ADP + H(+)</text>
        <dbReference type="Rhea" id="RHEA:10596"/>
        <dbReference type="Rhea" id="RHEA-COMP:10136"/>
        <dbReference type="Rhea" id="RHEA-COMP:20101"/>
        <dbReference type="ChEBI" id="CHEBI:15378"/>
        <dbReference type="ChEBI" id="CHEBI:30616"/>
        <dbReference type="ChEBI" id="CHEBI:46858"/>
        <dbReference type="ChEBI" id="CHEBI:61978"/>
        <dbReference type="ChEBI" id="CHEBI:456216"/>
        <dbReference type="EC" id="2.7.12.2"/>
    </reaction>
</comment>
<evidence type="ECO:0000256" key="6">
    <source>
        <dbReference type="ARBA" id="ARBA00038999"/>
    </source>
</evidence>
<dbReference type="InterPro" id="IPR011009">
    <property type="entry name" value="Kinase-like_dom_sf"/>
</dbReference>
<reference evidence="12 13" key="1">
    <citation type="submission" date="2024-04" db="EMBL/GenBank/DDBJ databases">
        <title>Tritrichomonas musculus Genome.</title>
        <authorList>
            <person name="Alves-Ferreira E."/>
            <person name="Grigg M."/>
            <person name="Lorenzi H."/>
            <person name="Galac M."/>
        </authorList>
    </citation>
    <scope>NUCLEOTIDE SEQUENCE [LARGE SCALE GENOMIC DNA]</scope>
    <source>
        <strain evidence="12 13">EAF2021</strain>
    </source>
</reference>
<dbReference type="PROSITE" id="PS00108">
    <property type="entry name" value="PROTEIN_KINASE_ST"/>
    <property type="match status" value="1"/>
</dbReference>
<comment type="similarity">
    <text evidence="5">Belongs to the protein kinase superfamily. STE Ser/Thr protein kinase family. MAP kinase kinase subfamily.</text>
</comment>
<dbReference type="EMBL" id="JAPFFF010000003">
    <property type="protein sequence ID" value="KAK8893380.1"/>
    <property type="molecule type" value="Genomic_DNA"/>
</dbReference>
<dbReference type="InterPro" id="IPR032675">
    <property type="entry name" value="LRR_dom_sf"/>
</dbReference>
<dbReference type="Gene3D" id="3.80.10.10">
    <property type="entry name" value="Ribonuclease Inhibitor"/>
    <property type="match status" value="1"/>
</dbReference>
<organism evidence="12 13">
    <name type="scientific">Tritrichomonas musculus</name>
    <dbReference type="NCBI Taxonomy" id="1915356"/>
    <lineage>
        <taxon>Eukaryota</taxon>
        <taxon>Metamonada</taxon>
        <taxon>Parabasalia</taxon>
        <taxon>Tritrichomonadida</taxon>
        <taxon>Tritrichomonadidae</taxon>
        <taxon>Tritrichomonas</taxon>
    </lineage>
</organism>
<evidence type="ECO:0000256" key="5">
    <source>
        <dbReference type="ARBA" id="ARBA00038035"/>
    </source>
</evidence>
<keyword evidence="1" id="KW-0808">Transferase</keyword>
<keyword evidence="2" id="KW-0547">Nucleotide-binding</keyword>
<accession>A0ABR2KQH2</accession>
<feature type="region of interest" description="Disordered" evidence="10">
    <location>
        <begin position="238"/>
        <end position="338"/>
    </location>
</feature>
<keyword evidence="13" id="KW-1185">Reference proteome</keyword>
<evidence type="ECO:0000256" key="2">
    <source>
        <dbReference type="ARBA" id="ARBA00022741"/>
    </source>
</evidence>
<evidence type="ECO:0000256" key="9">
    <source>
        <dbReference type="ARBA" id="ARBA00051693"/>
    </source>
</evidence>
<dbReference type="Pfam" id="PF13306">
    <property type="entry name" value="LRR_5"/>
    <property type="match status" value="2"/>
</dbReference>
<dbReference type="Gene3D" id="3.30.200.20">
    <property type="entry name" value="Phosphorylase Kinase, domain 1"/>
    <property type="match status" value="1"/>
</dbReference>
<sequence>MLEYIENQAFERIPIVTLEIPARVKEIFSTNFKDIFYLTDIKISEKNRNFKLHENKFIITKSSKEKEEKDALDAVLFGKRDVEDIVIPNFIKIIASYSFQNCKKIKSFTFEKNSLLEAIGCNFLSGTKFITSLVIPESVKKIGDEAFSYLDNLQSIVILGNDLVVGSHCFYYCANLSKISFPNATKIRLGYRGIKWVSDKLVILVRPDSKRYGFDEFQNFIQFIDLAQNDDKIQEKDEIKNQSDETKNQSDETKSQSDETKNQSDETKNQSDETKSQSDETKNQSDETKNQNDETKNQSDETKNQSDETKNQNDETKNQSDETKNQSDETKNQSDENKDEVLINKSKIAYVIDYVRFLENKLSRYEDVTPFNFADIGTVKESEGVKNYEKREEKTLIFIGEEDEENQEVIKKIGEGATSVAYKVIDKKTSQVMCKKVLKYEEGQTTFKNMQNIIKEFEVLCRIDHPSICKAIGINMQEKYPADNSINDNEENPLTTIAIFIDFQPYKLKDCLEQKILNNTLKAKIAVEVCFGMSYIHRLGMIHRDLKIENIMLNCIFEAKIIDFDLVHVGINSVSQSLTKGIGTLAYMSPEMMNEEDYDYKTDIYSFGVVLYLMFVGHLPKQSMRDKLTNKPLSFPSPSQSISSYCISIIKKCLAFEPSERPTFDEILEDMKCHSFDLASEIQPEMVLKRYKELAWLKTQNY</sequence>
<proteinExistence type="inferred from homology"/>
<dbReference type="InterPro" id="IPR008271">
    <property type="entry name" value="Ser/Thr_kinase_AS"/>
</dbReference>
<keyword evidence="3" id="KW-0418">Kinase</keyword>